<feature type="domain" description="CID" evidence="3">
    <location>
        <begin position="185"/>
        <end position="326"/>
    </location>
</feature>
<dbReference type="AlphaFoldDB" id="A0A7R9M1X2"/>
<dbReference type="PROSITE" id="PS51391">
    <property type="entry name" value="CID"/>
    <property type="match status" value="1"/>
</dbReference>
<evidence type="ECO:0000259" key="3">
    <source>
        <dbReference type="PROSITE" id="PS51391"/>
    </source>
</evidence>
<dbReference type="EMBL" id="OC919881">
    <property type="protein sequence ID" value="CAD7652001.1"/>
    <property type="molecule type" value="Genomic_DNA"/>
</dbReference>
<dbReference type="PANTHER" id="PTHR12323:SF0">
    <property type="entry name" value="CALCIUM HOMEOSTASIS ENDOPLASMIC RETICULUM PROTEIN"/>
    <property type="match status" value="1"/>
</dbReference>
<dbReference type="OrthoDB" id="21470at2759"/>
<gene>
    <name evidence="4" type="ORF">ONB1V03_LOCUS8668</name>
</gene>
<feature type="domain" description="G-patch" evidence="2">
    <location>
        <begin position="766"/>
        <end position="816"/>
    </location>
</feature>
<dbReference type="Gene3D" id="1.25.40.90">
    <property type="match status" value="2"/>
</dbReference>
<evidence type="ECO:0000313" key="4">
    <source>
        <dbReference type="EMBL" id="CAD7652001.1"/>
    </source>
</evidence>
<dbReference type="Pfam" id="PF25127">
    <property type="entry name" value="DUF7819"/>
    <property type="match status" value="1"/>
</dbReference>
<dbReference type="SUPFAM" id="SSF48464">
    <property type="entry name" value="ENTH/VHS domain"/>
    <property type="match status" value="1"/>
</dbReference>
<dbReference type="PROSITE" id="PS50174">
    <property type="entry name" value="G_PATCH"/>
    <property type="match status" value="1"/>
</dbReference>
<evidence type="ECO:0000259" key="2">
    <source>
        <dbReference type="PROSITE" id="PS50174"/>
    </source>
</evidence>
<proteinExistence type="predicted"/>
<accession>A0A7R9M1X2</accession>
<sequence>GLNTSLDQLTQQINELKEQMRQSEANLTAQHQVLMQQKQIIIEDVVRQSQEEQLRRIADEFNVDLNDFESVLLPIAENCTKEAIAKGKVWIFNNCNTAVHYDVMARYLLKRITTIGPSFESRLHLLYLINDLFNHWYINELKEQMRQSEANLTAQHQVLMQQKQIIIEDVVRQSQEEQLRRMADEFNVDLNDFSSVLLPIAENCTKEAIAKGKVWIFNNCNTAVHYDVMARYLLKRITTIGPSFESRLHLLYLINDLFNHCQRKGDESLKRSLEKVIVPIFCHTFTDADDDEKQQKLTKLLKLWQMNQYFESSALDLQNPSMALANYKSALLNEFSGQISSVTNGQLAKLSQLQKQHSEFVAHIQSNIQRLQQQKQQQLVANVPQMPVPSLPMNVNPSMPGHRLLMPPNQPPLGSRPPMMGQFDQPPPQALGSRPPLVGQFDQQMPSRPNLMPQFDPTPPPPTSVPMFLPLVHQTPPGAQPPNAQSPQRLLLPQLHQSSQMAVRLGPVPQMPQQMLSTNQAFPNPMPGGPFPPTPLPNHQFFNAVHNSAPIPHKEVIPDVPYFELPAGLMAPLVKLEDFDYKAIVPKDIRLPPPAPPNERLLQAVEMFYAPPTHERPRNSDGWEQLGLYEFFKAKSQTMKLKDESSGFKNSDQELGSYEDNKTNAKNMNRSREQQPLTQDIEALHLKGGTESIERTGVREKQRAEEVPSPRVREEDIRDRTLDLGVVAGVIVEAVVEVVVLFVLRIDPGVEARLRSRALQTTRLDESNKGHQMLKKMGWSGTAGLGASEQGIKDPIKGGELREMDEKYRGVGVKTPDNDPFEKFRKNKGQAFLQRIAQGRSDQ</sequence>
<feature type="non-terminal residue" evidence="4">
    <location>
        <position position="1"/>
    </location>
</feature>
<protein>
    <recommendedName>
        <fullName evidence="6">Calcium homeostasis endoplasmic reticulum protein</fullName>
    </recommendedName>
</protein>
<evidence type="ECO:0000313" key="5">
    <source>
        <dbReference type="Proteomes" id="UP000728032"/>
    </source>
</evidence>
<dbReference type="Pfam" id="PF04818">
    <property type="entry name" value="CID"/>
    <property type="match status" value="2"/>
</dbReference>
<dbReference type="InterPro" id="IPR006569">
    <property type="entry name" value="CID_dom"/>
</dbReference>
<organism evidence="4">
    <name type="scientific">Oppiella nova</name>
    <dbReference type="NCBI Taxonomy" id="334625"/>
    <lineage>
        <taxon>Eukaryota</taxon>
        <taxon>Metazoa</taxon>
        <taxon>Ecdysozoa</taxon>
        <taxon>Arthropoda</taxon>
        <taxon>Chelicerata</taxon>
        <taxon>Arachnida</taxon>
        <taxon>Acari</taxon>
        <taxon>Acariformes</taxon>
        <taxon>Sarcoptiformes</taxon>
        <taxon>Oribatida</taxon>
        <taxon>Brachypylina</taxon>
        <taxon>Oppioidea</taxon>
        <taxon>Oppiidae</taxon>
        <taxon>Oppiella</taxon>
    </lineage>
</organism>
<dbReference type="PANTHER" id="PTHR12323">
    <property type="entry name" value="SR-RELATED CTD ASSOCIATED FACTOR 6"/>
    <property type="match status" value="1"/>
</dbReference>
<reference evidence="4" key="1">
    <citation type="submission" date="2020-11" db="EMBL/GenBank/DDBJ databases">
        <authorList>
            <person name="Tran Van P."/>
        </authorList>
    </citation>
    <scope>NUCLEOTIDE SEQUENCE</scope>
</reference>
<evidence type="ECO:0000256" key="1">
    <source>
        <dbReference type="SAM" id="Coils"/>
    </source>
</evidence>
<evidence type="ECO:0008006" key="6">
    <source>
        <dbReference type="Google" id="ProtNLM"/>
    </source>
</evidence>
<keyword evidence="1" id="KW-0175">Coiled coil</keyword>
<keyword evidence="5" id="KW-1185">Reference proteome</keyword>
<dbReference type="Proteomes" id="UP000728032">
    <property type="component" value="Unassembled WGS sequence"/>
</dbReference>
<dbReference type="EMBL" id="CAJPVJ010005056">
    <property type="protein sequence ID" value="CAG2169185.1"/>
    <property type="molecule type" value="Genomic_DNA"/>
</dbReference>
<dbReference type="InterPro" id="IPR056721">
    <property type="entry name" value="DUF7819"/>
</dbReference>
<dbReference type="InterPro" id="IPR000467">
    <property type="entry name" value="G_patch_dom"/>
</dbReference>
<dbReference type="SMART" id="SM00443">
    <property type="entry name" value="G_patch"/>
    <property type="match status" value="1"/>
</dbReference>
<name>A0A7R9M1X2_9ACAR</name>
<feature type="coiled-coil region" evidence="1">
    <location>
        <begin position="6"/>
        <end position="33"/>
    </location>
</feature>
<dbReference type="InterPro" id="IPR008942">
    <property type="entry name" value="ENTH_VHS"/>
</dbReference>
<dbReference type="GO" id="GO:0048471">
    <property type="term" value="C:perinuclear region of cytoplasm"/>
    <property type="evidence" value="ECO:0007669"/>
    <property type="project" value="TreeGrafter"/>
</dbReference>
<dbReference type="Pfam" id="PF01585">
    <property type="entry name" value="G-patch"/>
    <property type="match status" value="1"/>
</dbReference>
<dbReference type="GO" id="GO:0006874">
    <property type="term" value="P:intracellular calcium ion homeostasis"/>
    <property type="evidence" value="ECO:0007669"/>
    <property type="project" value="TreeGrafter"/>
</dbReference>
<dbReference type="GO" id="GO:0003676">
    <property type="term" value="F:nucleic acid binding"/>
    <property type="evidence" value="ECO:0007669"/>
    <property type="project" value="InterPro"/>
</dbReference>